<reference evidence="1" key="1">
    <citation type="journal article" date="2020" name="Nature">
        <title>Giant virus diversity and host interactions through global metagenomics.</title>
        <authorList>
            <person name="Schulz F."/>
            <person name="Roux S."/>
            <person name="Paez-Espino D."/>
            <person name="Jungbluth S."/>
            <person name="Walsh D.A."/>
            <person name="Denef V.J."/>
            <person name="McMahon K.D."/>
            <person name="Konstantinidis K.T."/>
            <person name="Eloe-Fadrosh E.A."/>
            <person name="Kyrpides N.C."/>
            <person name="Woyke T."/>
        </authorList>
    </citation>
    <scope>NUCLEOTIDE SEQUENCE</scope>
    <source>
        <strain evidence="1">GVMAG-M-3300027769-26</strain>
    </source>
</reference>
<dbReference type="AlphaFoldDB" id="A0A6C0LBM0"/>
<protein>
    <submittedName>
        <fullName evidence="1">Uncharacterized protein</fullName>
    </submittedName>
</protein>
<dbReference type="EMBL" id="MN740463">
    <property type="protein sequence ID" value="QHU27837.1"/>
    <property type="molecule type" value="Genomic_DNA"/>
</dbReference>
<accession>A0A6C0LBM0</accession>
<sequence>MSTERTERKRRKVADFVKDGMETADIKAMVQDIVLYMTENKAKHSSHEELLNEMKKSIEGILFFEERYPMLYAMVTKEEGFEYSSLEYFLEMREKIVNNQLTSEQASKVVGQVWFDKYYKKPDGEK</sequence>
<proteinExistence type="predicted"/>
<name>A0A6C0LBM0_9ZZZZ</name>
<evidence type="ECO:0000313" key="1">
    <source>
        <dbReference type="EMBL" id="QHU27837.1"/>
    </source>
</evidence>
<organism evidence="1">
    <name type="scientific">viral metagenome</name>
    <dbReference type="NCBI Taxonomy" id="1070528"/>
    <lineage>
        <taxon>unclassified sequences</taxon>
        <taxon>metagenomes</taxon>
        <taxon>organismal metagenomes</taxon>
    </lineage>
</organism>